<dbReference type="Proteomes" id="UP000622552">
    <property type="component" value="Unassembled WGS sequence"/>
</dbReference>
<reference evidence="1" key="1">
    <citation type="submission" date="2020-11" db="EMBL/GenBank/DDBJ databases">
        <title>Sequencing the genomes of 1000 actinobacteria strains.</title>
        <authorList>
            <person name="Klenk H.-P."/>
        </authorList>
    </citation>
    <scope>NUCLEOTIDE SEQUENCE</scope>
    <source>
        <strain evidence="1">DSM 45356</strain>
    </source>
</reference>
<accession>A0A8J7GQ78</accession>
<name>A0A8J7GQ78_9ACTN</name>
<protein>
    <submittedName>
        <fullName evidence="1">HEXXH motif-containing protein</fullName>
    </submittedName>
</protein>
<proteinExistence type="predicted"/>
<dbReference type="RefSeq" id="WP_197007831.1">
    <property type="nucleotide sequence ID" value="NZ_BONS01000013.1"/>
</dbReference>
<dbReference type="EMBL" id="JADOUF010000001">
    <property type="protein sequence ID" value="MBG6141412.1"/>
    <property type="molecule type" value="Genomic_DNA"/>
</dbReference>
<gene>
    <name evidence="1" type="ORF">IW245_007606</name>
</gene>
<organism evidence="1 2">
    <name type="scientific">Longispora fulva</name>
    <dbReference type="NCBI Taxonomy" id="619741"/>
    <lineage>
        <taxon>Bacteria</taxon>
        <taxon>Bacillati</taxon>
        <taxon>Actinomycetota</taxon>
        <taxon>Actinomycetes</taxon>
        <taxon>Micromonosporales</taxon>
        <taxon>Micromonosporaceae</taxon>
        <taxon>Longispora</taxon>
    </lineage>
</organism>
<comment type="caution">
    <text evidence="1">The sequence shown here is derived from an EMBL/GenBank/DDBJ whole genome shotgun (WGS) entry which is preliminary data.</text>
</comment>
<evidence type="ECO:0000313" key="2">
    <source>
        <dbReference type="Proteomes" id="UP000622552"/>
    </source>
</evidence>
<dbReference type="InterPro" id="IPR026337">
    <property type="entry name" value="AKG_HExxH"/>
</dbReference>
<evidence type="ECO:0000313" key="1">
    <source>
        <dbReference type="EMBL" id="MBG6141412.1"/>
    </source>
</evidence>
<sequence>MTTTGTATHRLPRRDFGLLAAGHGDAGTVRHLLDGQISKRLLQLHVLAPLLPPAAFELLTTAHEAAPGPVTDLLAEPGVGAWAAHCVRRRGALDPADARYAAAVAAVAAHRAGLDFRIDVPGRDGVAYLPTLGRRPAGTVTGADVAVLATMAEDSTGPGASGSAHAAGTGDGVEAVWRLRATAGGLTVHLALDDLDPYRDLHGLGAAPRLTADEVASWQDRLHAGWDMLVADHRPYAEAIAAGLRTLVPLRADGNSHGVNATSMDAFGAVLLSPPADAAGLAVAVVHEFQHAKLGALMDLIPLHEHDTSLYYAPWRDDPRPLDGLLHGAYAFLGVADFWRVRRSTGGLYAQFEFARWRERVSRVLEVLATGRLTEDGRTVLAGMRDTMGRWWSEEPVPDAAKALAADAAEDHQIGWRLRNLRPDRVAVAALAARYARGEDWPERAAVDTETVPSTSRALVHNVRLDLTGLRIADPGRFVRLSVDPAEQARLVPGATAADLAHARADYPVAAAGYRDLLREDPERVEHWAGMVLAEGHAAGETCPTPELLLAVHRALRRPAETGPDPLAVLRWMSAGHNAGGSTRMNARLPDTADCVTGCAAPSTSR</sequence>
<dbReference type="AlphaFoldDB" id="A0A8J7GQ78"/>
<keyword evidence="2" id="KW-1185">Reference proteome</keyword>
<dbReference type="NCBIfam" id="TIGR04267">
    <property type="entry name" value="mod_HExxH"/>
    <property type="match status" value="1"/>
</dbReference>